<protein>
    <submittedName>
        <fullName evidence="1">YjbF family lipoprotein</fullName>
    </submittedName>
</protein>
<evidence type="ECO:0000313" key="2">
    <source>
        <dbReference type="Proteomes" id="UP000241346"/>
    </source>
</evidence>
<comment type="caution">
    <text evidence="1">The sequence shown here is derived from an EMBL/GenBank/DDBJ whole genome shotgun (WGS) entry which is preliminary data.</text>
</comment>
<dbReference type="EMBL" id="PYMB01000008">
    <property type="protein sequence ID" value="PSW11189.1"/>
    <property type="molecule type" value="Genomic_DNA"/>
</dbReference>
<dbReference type="PROSITE" id="PS51257">
    <property type="entry name" value="PROKAR_LIPOPROTEIN"/>
    <property type="match status" value="1"/>
</dbReference>
<sequence>MDFIRLRSLRSSFALITLTVFVSLTSGCSQNFKDVNDTMSLAFLGEDDATLSAADINQLPYASLYARVEDGPQAFMVLALAENKTYIGNSTHTMTGSAPVPPLLKWLSSDKGMLVTQAGRLVKTLNLPQGNVVDIQSNFTDPLVLGLHKPNTPKNWQYTLDWQPGYHFGYKALSQFKDEGKQVIMVNEQPVDVLYFVETISVAQLNQSYKNEYWLSPVNGQVIKTRQKPAPSLPYIELTILKPFA</sequence>
<dbReference type="Gene3D" id="2.40.360.10">
    <property type="entry name" value="YmcC-like"/>
    <property type="match status" value="1"/>
</dbReference>
<accession>A0A2T3NBH2</accession>
<dbReference type="RefSeq" id="WP_107299356.1">
    <property type="nucleotide sequence ID" value="NZ_PYMB01000008.1"/>
</dbReference>
<dbReference type="OrthoDB" id="5591889at2"/>
<dbReference type="InterPro" id="IPR021308">
    <property type="entry name" value="GfcB"/>
</dbReference>
<proteinExistence type="predicted"/>
<gene>
    <name evidence="1" type="ORF">C9J01_17175</name>
</gene>
<organism evidence="1 2">
    <name type="scientific">Photobacterium rosenbergii</name>
    <dbReference type="NCBI Taxonomy" id="294936"/>
    <lineage>
        <taxon>Bacteria</taxon>
        <taxon>Pseudomonadati</taxon>
        <taxon>Pseudomonadota</taxon>
        <taxon>Gammaproteobacteria</taxon>
        <taxon>Vibrionales</taxon>
        <taxon>Vibrionaceae</taxon>
        <taxon>Photobacterium</taxon>
    </lineage>
</organism>
<dbReference type="InterPro" id="IPR023373">
    <property type="entry name" value="YmcC_sf"/>
</dbReference>
<reference evidence="1 2" key="1">
    <citation type="submission" date="2018-03" db="EMBL/GenBank/DDBJ databases">
        <title>Whole genome sequencing of Histamine producing bacteria.</title>
        <authorList>
            <person name="Butler K."/>
        </authorList>
    </citation>
    <scope>NUCLEOTIDE SEQUENCE [LARGE SCALE GENOMIC DNA]</scope>
    <source>
        <strain evidence="1 2">DSM 19138</strain>
    </source>
</reference>
<evidence type="ECO:0000313" key="1">
    <source>
        <dbReference type="EMBL" id="PSW11189.1"/>
    </source>
</evidence>
<dbReference type="SUPFAM" id="SSF159270">
    <property type="entry name" value="YmcC-like"/>
    <property type="match status" value="1"/>
</dbReference>
<keyword evidence="1" id="KW-0449">Lipoprotein</keyword>
<dbReference type="Proteomes" id="UP000241346">
    <property type="component" value="Unassembled WGS sequence"/>
</dbReference>
<dbReference type="AlphaFoldDB" id="A0A2T3NBH2"/>
<dbReference type="Pfam" id="PF11102">
    <property type="entry name" value="YjbF"/>
    <property type="match status" value="1"/>
</dbReference>
<name>A0A2T3NBH2_9GAMM</name>